<evidence type="ECO:0000256" key="2">
    <source>
        <dbReference type="SAM" id="SignalP"/>
    </source>
</evidence>
<sequence>MKRKLSILLLAAMFTASVGANSAMAAVEPNDNVSTTAKGKDNMHPPSILPPQV</sequence>
<gene>
    <name evidence="3" type="ORF">ACFQ38_09610</name>
</gene>
<accession>A0ABW3TXX3</accession>
<organism evidence="3 4">
    <name type="scientific">Sporosarcina contaminans</name>
    <dbReference type="NCBI Taxonomy" id="633403"/>
    <lineage>
        <taxon>Bacteria</taxon>
        <taxon>Bacillati</taxon>
        <taxon>Bacillota</taxon>
        <taxon>Bacilli</taxon>
        <taxon>Bacillales</taxon>
        <taxon>Caryophanaceae</taxon>
        <taxon>Sporosarcina</taxon>
    </lineage>
</organism>
<evidence type="ECO:0000313" key="4">
    <source>
        <dbReference type="Proteomes" id="UP001597231"/>
    </source>
</evidence>
<feature type="chain" id="PRO_5045732915" evidence="2">
    <location>
        <begin position="26"/>
        <end position="53"/>
    </location>
</feature>
<dbReference type="Proteomes" id="UP001597231">
    <property type="component" value="Unassembled WGS sequence"/>
</dbReference>
<feature type="signal peptide" evidence="2">
    <location>
        <begin position="1"/>
        <end position="25"/>
    </location>
</feature>
<keyword evidence="4" id="KW-1185">Reference proteome</keyword>
<evidence type="ECO:0000256" key="1">
    <source>
        <dbReference type="SAM" id="MobiDB-lite"/>
    </source>
</evidence>
<protein>
    <submittedName>
        <fullName evidence="3">Uncharacterized protein</fullName>
    </submittedName>
</protein>
<dbReference type="EMBL" id="JBHTLT010000044">
    <property type="protein sequence ID" value="MFD1205357.1"/>
    <property type="molecule type" value="Genomic_DNA"/>
</dbReference>
<reference evidence="4" key="1">
    <citation type="journal article" date="2019" name="Int. J. Syst. Evol. Microbiol.">
        <title>The Global Catalogue of Microorganisms (GCM) 10K type strain sequencing project: providing services to taxonomists for standard genome sequencing and annotation.</title>
        <authorList>
            <consortium name="The Broad Institute Genomics Platform"/>
            <consortium name="The Broad Institute Genome Sequencing Center for Infectious Disease"/>
            <person name="Wu L."/>
            <person name="Ma J."/>
        </authorList>
    </citation>
    <scope>NUCLEOTIDE SEQUENCE [LARGE SCALE GENOMIC DNA]</scope>
    <source>
        <strain evidence="4">CCUG 53915</strain>
    </source>
</reference>
<proteinExistence type="predicted"/>
<feature type="region of interest" description="Disordered" evidence="1">
    <location>
        <begin position="31"/>
        <end position="53"/>
    </location>
</feature>
<evidence type="ECO:0000313" key="3">
    <source>
        <dbReference type="EMBL" id="MFD1205357.1"/>
    </source>
</evidence>
<dbReference type="RefSeq" id="WP_336822688.1">
    <property type="nucleotide sequence ID" value="NZ_JBHTLT010000044.1"/>
</dbReference>
<name>A0ABW3TXX3_9BACL</name>
<comment type="caution">
    <text evidence="3">The sequence shown here is derived from an EMBL/GenBank/DDBJ whole genome shotgun (WGS) entry which is preliminary data.</text>
</comment>
<keyword evidence="2" id="KW-0732">Signal</keyword>